<gene>
    <name evidence="5" type="ORF">GCM10022402_18750</name>
</gene>
<evidence type="ECO:0000259" key="4">
    <source>
        <dbReference type="PROSITE" id="PS50949"/>
    </source>
</evidence>
<dbReference type="CDD" id="cd07377">
    <property type="entry name" value="WHTH_GntR"/>
    <property type="match status" value="1"/>
</dbReference>
<dbReference type="PANTHER" id="PTHR44846:SF1">
    <property type="entry name" value="MANNOSYL-D-GLYCERATE TRANSPORT_METABOLISM SYSTEM REPRESSOR MNGR-RELATED"/>
    <property type="match status" value="1"/>
</dbReference>
<dbReference type="SUPFAM" id="SSF46785">
    <property type="entry name" value="Winged helix' DNA-binding domain"/>
    <property type="match status" value="1"/>
</dbReference>
<proteinExistence type="predicted"/>
<keyword evidence="1" id="KW-0805">Transcription regulation</keyword>
<dbReference type="InterPro" id="IPR000524">
    <property type="entry name" value="Tscrpt_reg_HTH_GntR"/>
</dbReference>
<keyword evidence="3" id="KW-0804">Transcription</keyword>
<dbReference type="SMART" id="SM00345">
    <property type="entry name" value="HTH_GNTR"/>
    <property type="match status" value="1"/>
</dbReference>
<comment type="caution">
    <text evidence="5">The sequence shown here is derived from an EMBL/GenBank/DDBJ whole genome shotgun (WGS) entry which is preliminary data.</text>
</comment>
<keyword evidence="2" id="KW-0238">DNA-binding</keyword>
<feature type="domain" description="HTH gntR-type" evidence="4">
    <location>
        <begin position="35"/>
        <end position="103"/>
    </location>
</feature>
<evidence type="ECO:0000256" key="3">
    <source>
        <dbReference type="ARBA" id="ARBA00023163"/>
    </source>
</evidence>
<protein>
    <submittedName>
        <fullName evidence="5">GntR family transcriptional regulator</fullName>
    </submittedName>
</protein>
<reference evidence="6" key="1">
    <citation type="journal article" date="2019" name="Int. J. Syst. Evol. Microbiol.">
        <title>The Global Catalogue of Microorganisms (GCM) 10K type strain sequencing project: providing services to taxonomists for standard genome sequencing and annotation.</title>
        <authorList>
            <consortium name="The Broad Institute Genomics Platform"/>
            <consortium name="The Broad Institute Genome Sequencing Center for Infectious Disease"/>
            <person name="Wu L."/>
            <person name="Ma J."/>
        </authorList>
    </citation>
    <scope>NUCLEOTIDE SEQUENCE [LARGE SCALE GENOMIC DNA]</scope>
    <source>
        <strain evidence="6">JCM 17137</strain>
    </source>
</reference>
<dbReference type="InterPro" id="IPR036390">
    <property type="entry name" value="WH_DNA-bd_sf"/>
</dbReference>
<dbReference type="Gene3D" id="1.10.10.10">
    <property type="entry name" value="Winged helix-like DNA-binding domain superfamily/Winged helix DNA-binding domain"/>
    <property type="match status" value="1"/>
</dbReference>
<sequence>MNYYGLVRPIPVRTISDRITTEQAPLMEIDPRSPVPKYAQLREILLDWIEESRLGVDDAVPSERELGLTYGLSRMTVRQTLDQLVDEGKLYRVPGKGTFVARPKIEMSLRLASFTEDMRARGFEPGSQDLARRVAPASGHLARVLGVAPGDPIHHLERLRTADGEPMAVERSNIPLALAPELDRHSLAGRSLYRLLEQEYNLLLDSGEQTIEAGLCDATDAKHLGLTAGSAVLLLQRRSYANGTCVELAISTYRADRYQLHSTLDARRSGTG</sequence>
<accession>A0ABP7FGF0</accession>
<dbReference type="Pfam" id="PF00392">
    <property type="entry name" value="GntR"/>
    <property type="match status" value="1"/>
</dbReference>
<keyword evidence="6" id="KW-1185">Reference proteome</keyword>
<dbReference type="PANTHER" id="PTHR44846">
    <property type="entry name" value="MANNOSYL-D-GLYCERATE TRANSPORT/METABOLISM SYSTEM REPRESSOR MNGR-RELATED"/>
    <property type="match status" value="1"/>
</dbReference>
<evidence type="ECO:0000256" key="1">
    <source>
        <dbReference type="ARBA" id="ARBA00023015"/>
    </source>
</evidence>
<evidence type="ECO:0000256" key="2">
    <source>
        <dbReference type="ARBA" id="ARBA00023125"/>
    </source>
</evidence>
<dbReference type="InterPro" id="IPR011663">
    <property type="entry name" value="UTRA"/>
</dbReference>
<dbReference type="SUPFAM" id="SSF64288">
    <property type="entry name" value="Chorismate lyase-like"/>
    <property type="match status" value="1"/>
</dbReference>
<dbReference type="EMBL" id="BAABDD010000007">
    <property type="protein sequence ID" value="GAA3739212.1"/>
    <property type="molecule type" value="Genomic_DNA"/>
</dbReference>
<evidence type="ECO:0000313" key="6">
    <source>
        <dbReference type="Proteomes" id="UP001500908"/>
    </source>
</evidence>
<dbReference type="InterPro" id="IPR050679">
    <property type="entry name" value="Bact_HTH_transcr_reg"/>
</dbReference>
<dbReference type="InterPro" id="IPR036388">
    <property type="entry name" value="WH-like_DNA-bd_sf"/>
</dbReference>
<organism evidence="5 6">
    <name type="scientific">Salinactinospora qingdaonensis</name>
    <dbReference type="NCBI Taxonomy" id="702744"/>
    <lineage>
        <taxon>Bacteria</taxon>
        <taxon>Bacillati</taxon>
        <taxon>Actinomycetota</taxon>
        <taxon>Actinomycetes</taxon>
        <taxon>Streptosporangiales</taxon>
        <taxon>Nocardiopsidaceae</taxon>
        <taxon>Salinactinospora</taxon>
    </lineage>
</organism>
<dbReference type="Proteomes" id="UP001500908">
    <property type="component" value="Unassembled WGS sequence"/>
</dbReference>
<name>A0ABP7FGF0_9ACTN</name>
<dbReference type="Pfam" id="PF07702">
    <property type="entry name" value="UTRA"/>
    <property type="match status" value="1"/>
</dbReference>
<dbReference type="PROSITE" id="PS50949">
    <property type="entry name" value="HTH_GNTR"/>
    <property type="match status" value="1"/>
</dbReference>
<dbReference type="Gene3D" id="3.40.1410.10">
    <property type="entry name" value="Chorismate lyase-like"/>
    <property type="match status" value="1"/>
</dbReference>
<dbReference type="InterPro" id="IPR028978">
    <property type="entry name" value="Chorismate_lyase_/UTRA_dom_sf"/>
</dbReference>
<evidence type="ECO:0000313" key="5">
    <source>
        <dbReference type="EMBL" id="GAA3739212.1"/>
    </source>
</evidence>
<dbReference type="SMART" id="SM00866">
    <property type="entry name" value="UTRA"/>
    <property type="match status" value="1"/>
</dbReference>
<dbReference type="PRINTS" id="PR00035">
    <property type="entry name" value="HTHGNTR"/>
</dbReference>